<dbReference type="Gene3D" id="2.40.50.100">
    <property type="match status" value="1"/>
</dbReference>
<dbReference type="RefSeq" id="WP_093007341.1">
    <property type="nucleotide sequence ID" value="NZ_FNBC01000017.1"/>
</dbReference>
<keyword evidence="12" id="KW-1185">Reference proteome</keyword>
<dbReference type="AlphaFoldDB" id="A0A1G7H4H7"/>
<dbReference type="SUPFAM" id="SSF51230">
    <property type="entry name" value="Single hybrid motif"/>
    <property type="match status" value="1"/>
</dbReference>
<evidence type="ECO:0000313" key="12">
    <source>
        <dbReference type="Proteomes" id="UP000199446"/>
    </source>
</evidence>
<evidence type="ECO:0000256" key="9">
    <source>
        <dbReference type="SAM" id="MobiDB-lite"/>
    </source>
</evidence>
<dbReference type="PANTHER" id="PTHR45266:SF3">
    <property type="entry name" value="OXALOACETATE DECARBOXYLASE ALPHA CHAIN"/>
    <property type="match status" value="1"/>
</dbReference>
<keyword evidence="5 8" id="KW-0443">Lipid metabolism</keyword>
<comment type="function">
    <text evidence="8">This protein is a component of the acetyl coenzyme A carboxylase complex; first, biotin carboxylase catalyzes the carboxylation of the carrier protein and then the transcarboxylase transfers the carboxyl group to form malonyl-CoA.</text>
</comment>
<keyword evidence="3 8" id="KW-0444">Lipid biosynthesis</keyword>
<evidence type="ECO:0000256" key="4">
    <source>
        <dbReference type="ARBA" id="ARBA00022832"/>
    </source>
</evidence>
<dbReference type="InterPro" id="IPR001249">
    <property type="entry name" value="AcCoA_biotinCC"/>
</dbReference>
<dbReference type="PANTHER" id="PTHR45266">
    <property type="entry name" value="OXALOACETATE DECARBOXYLASE ALPHA CHAIN"/>
    <property type="match status" value="1"/>
</dbReference>
<evidence type="ECO:0000256" key="6">
    <source>
        <dbReference type="ARBA" id="ARBA00023160"/>
    </source>
</evidence>
<accession>A0A1G7H4H7</accession>
<keyword evidence="7 8" id="KW-0092">Biotin</keyword>
<dbReference type="FunFam" id="2.40.50.100:FF:000003">
    <property type="entry name" value="Acetyl-CoA carboxylase biotin carboxyl carrier protein"/>
    <property type="match status" value="1"/>
</dbReference>
<evidence type="ECO:0000259" key="10">
    <source>
        <dbReference type="PROSITE" id="PS50968"/>
    </source>
</evidence>
<dbReference type="GO" id="GO:0006633">
    <property type="term" value="P:fatty acid biosynthetic process"/>
    <property type="evidence" value="ECO:0007669"/>
    <property type="project" value="UniProtKB-UniPathway"/>
</dbReference>
<dbReference type="PROSITE" id="PS00188">
    <property type="entry name" value="BIOTIN"/>
    <property type="match status" value="1"/>
</dbReference>
<protein>
    <recommendedName>
        <fullName evidence="2 8">Biotin carboxyl carrier protein of acetyl-CoA carboxylase</fullName>
    </recommendedName>
</protein>
<dbReference type="InterPro" id="IPR001882">
    <property type="entry name" value="Biotin_BS"/>
</dbReference>
<dbReference type="CDD" id="cd06850">
    <property type="entry name" value="biotinyl_domain"/>
    <property type="match status" value="1"/>
</dbReference>
<feature type="domain" description="Lipoyl-binding" evidence="10">
    <location>
        <begin position="87"/>
        <end position="163"/>
    </location>
</feature>
<comment type="pathway">
    <text evidence="1 8">Lipid metabolism; fatty acid biosynthesis.</text>
</comment>
<feature type="compositionally biased region" description="Low complexity" evidence="9">
    <location>
        <begin position="67"/>
        <end position="78"/>
    </location>
</feature>
<dbReference type="PROSITE" id="PS50968">
    <property type="entry name" value="BIOTINYL_LIPOYL"/>
    <property type="match status" value="1"/>
</dbReference>
<keyword evidence="6 8" id="KW-0275">Fatty acid biosynthesis</keyword>
<name>A0A1G7H4H7_9DEIN</name>
<evidence type="ECO:0000256" key="1">
    <source>
        <dbReference type="ARBA" id="ARBA00005194"/>
    </source>
</evidence>
<proteinExistence type="predicted"/>
<dbReference type="OrthoDB" id="9807469at2"/>
<evidence type="ECO:0000256" key="8">
    <source>
        <dbReference type="RuleBase" id="RU364072"/>
    </source>
</evidence>
<dbReference type="EMBL" id="FNBC01000017">
    <property type="protein sequence ID" value="SDE95347.1"/>
    <property type="molecule type" value="Genomic_DNA"/>
</dbReference>
<dbReference type="NCBIfam" id="NF005457">
    <property type="entry name" value="PRK07051.1"/>
    <property type="match status" value="1"/>
</dbReference>
<dbReference type="UniPathway" id="UPA00094"/>
<keyword evidence="4 8" id="KW-0276">Fatty acid metabolism</keyword>
<sequence length="165" mass="17628">MTPKELKQILQALVEHGVSELTLETPDYKLTVRRGGEVQVVSVPQVQAPILAAPPEVPAPTPPAPAAPAAGPQPQAKAEPQDDCPGCVEVRAPIVGTFYRAPAPDAPPYVKEGDRVEKGQVLCIIEAMKLMNEIESEVSGIVKKILVENGEPVEYGQPLFLIQPV</sequence>
<organism evidence="11 12">
    <name type="scientific">Thermus arciformis</name>
    <dbReference type="NCBI Taxonomy" id="482827"/>
    <lineage>
        <taxon>Bacteria</taxon>
        <taxon>Thermotogati</taxon>
        <taxon>Deinococcota</taxon>
        <taxon>Deinococci</taxon>
        <taxon>Thermales</taxon>
        <taxon>Thermaceae</taxon>
        <taxon>Thermus</taxon>
    </lineage>
</organism>
<gene>
    <name evidence="11" type="ORF">SAMN04488243_11751</name>
</gene>
<evidence type="ECO:0000313" key="11">
    <source>
        <dbReference type="EMBL" id="SDE95347.1"/>
    </source>
</evidence>
<feature type="region of interest" description="Disordered" evidence="9">
    <location>
        <begin position="53"/>
        <end position="85"/>
    </location>
</feature>
<dbReference type="STRING" id="482827.SAMN04488243_11751"/>
<dbReference type="InterPro" id="IPR011053">
    <property type="entry name" value="Single_hybrid_motif"/>
</dbReference>
<dbReference type="GO" id="GO:0009317">
    <property type="term" value="C:acetyl-CoA carboxylase complex"/>
    <property type="evidence" value="ECO:0007669"/>
    <property type="project" value="InterPro"/>
</dbReference>
<feature type="compositionally biased region" description="Pro residues" evidence="9">
    <location>
        <begin position="55"/>
        <end position="66"/>
    </location>
</feature>
<dbReference type="InterPro" id="IPR000089">
    <property type="entry name" value="Biotin_lipoyl"/>
</dbReference>
<dbReference type="GO" id="GO:0003989">
    <property type="term" value="F:acetyl-CoA carboxylase activity"/>
    <property type="evidence" value="ECO:0007669"/>
    <property type="project" value="InterPro"/>
</dbReference>
<evidence type="ECO:0000256" key="7">
    <source>
        <dbReference type="ARBA" id="ARBA00023267"/>
    </source>
</evidence>
<dbReference type="Proteomes" id="UP000199446">
    <property type="component" value="Unassembled WGS sequence"/>
</dbReference>
<dbReference type="Pfam" id="PF00364">
    <property type="entry name" value="Biotin_lipoyl"/>
    <property type="match status" value="1"/>
</dbReference>
<evidence type="ECO:0000256" key="3">
    <source>
        <dbReference type="ARBA" id="ARBA00022516"/>
    </source>
</evidence>
<evidence type="ECO:0000256" key="2">
    <source>
        <dbReference type="ARBA" id="ARBA00017562"/>
    </source>
</evidence>
<dbReference type="InterPro" id="IPR050709">
    <property type="entry name" value="Biotin_Carboxyl_Carrier/Decarb"/>
</dbReference>
<dbReference type="NCBIfam" id="TIGR00531">
    <property type="entry name" value="BCCP"/>
    <property type="match status" value="1"/>
</dbReference>
<evidence type="ECO:0000256" key="5">
    <source>
        <dbReference type="ARBA" id="ARBA00023098"/>
    </source>
</evidence>
<reference evidence="12" key="1">
    <citation type="submission" date="2016-10" db="EMBL/GenBank/DDBJ databases">
        <authorList>
            <person name="Varghese N."/>
            <person name="Submissions S."/>
        </authorList>
    </citation>
    <scope>NUCLEOTIDE SEQUENCE [LARGE SCALE GENOMIC DNA]</scope>
    <source>
        <strain evidence="12">CGMCC 1.6992</strain>
    </source>
</reference>
<dbReference type="PRINTS" id="PR01071">
    <property type="entry name" value="ACOABIOTINCC"/>
</dbReference>